<sequence>MDVVLIRHGQTKCTVRGRFCGSHEGDLTDVGWRMAECVAENPALQRVSAIVCSPARRAVGTASVLAERLGAAVTVDDRLRELHFGQWEDRLRADVDSGLLARWEGDPALFSPPGGETGLEVMARAVAAVRDVALGGSKVAVVTHKAPVRLVLAYFLGLAPGRYRDIGVVSVGSVSRVQLEGGRAVLKALGDVSHLPAAWRADPDHAVAMAGESV</sequence>
<comment type="caution">
    <text evidence="1">The sequence shown here is derived from an EMBL/GenBank/DDBJ whole genome shotgun (WGS) entry which is preliminary data.</text>
</comment>
<dbReference type="GO" id="GO:0005737">
    <property type="term" value="C:cytoplasm"/>
    <property type="evidence" value="ECO:0007669"/>
    <property type="project" value="TreeGrafter"/>
</dbReference>
<dbReference type="PANTHER" id="PTHR48100:SF62">
    <property type="entry name" value="GLUCOSYL-3-PHOSPHOGLYCERATE PHOSPHATASE"/>
    <property type="match status" value="1"/>
</dbReference>
<dbReference type="AlphaFoldDB" id="A0A3E0G6J4"/>
<dbReference type="InterPro" id="IPR029033">
    <property type="entry name" value="His_PPase_superfam"/>
</dbReference>
<proteinExistence type="predicted"/>
<evidence type="ECO:0000313" key="2">
    <source>
        <dbReference type="Proteomes" id="UP000256269"/>
    </source>
</evidence>
<accession>A0A3E0G6J4</accession>
<dbReference type="EMBL" id="QUNO01000037">
    <property type="protein sequence ID" value="REH18140.1"/>
    <property type="molecule type" value="Genomic_DNA"/>
</dbReference>
<keyword evidence="2" id="KW-1185">Reference proteome</keyword>
<name>A0A3E0G6J4_9PSEU</name>
<dbReference type="PANTHER" id="PTHR48100">
    <property type="entry name" value="BROAD-SPECIFICITY PHOSPHATASE YOR283W-RELATED"/>
    <property type="match status" value="1"/>
</dbReference>
<gene>
    <name evidence="1" type="ORF">BCF44_13727</name>
</gene>
<organism evidence="1 2">
    <name type="scientific">Kutzneria buriramensis</name>
    <dbReference type="NCBI Taxonomy" id="1045776"/>
    <lineage>
        <taxon>Bacteria</taxon>
        <taxon>Bacillati</taxon>
        <taxon>Actinomycetota</taxon>
        <taxon>Actinomycetes</taxon>
        <taxon>Pseudonocardiales</taxon>
        <taxon>Pseudonocardiaceae</taxon>
        <taxon>Kutzneria</taxon>
    </lineage>
</organism>
<dbReference type="Gene3D" id="3.40.50.1240">
    <property type="entry name" value="Phosphoglycerate mutase-like"/>
    <property type="match status" value="1"/>
</dbReference>
<dbReference type="SUPFAM" id="SSF53254">
    <property type="entry name" value="Phosphoglycerate mutase-like"/>
    <property type="match status" value="1"/>
</dbReference>
<dbReference type="Proteomes" id="UP000256269">
    <property type="component" value="Unassembled WGS sequence"/>
</dbReference>
<dbReference type="Pfam" id="PF00300">
    <property type="entry name" value="His_Phos_1"/>
    <property type="match status" value="1"/>
</dbReference>
<dbReference type="SMART" id="SM00855">
    <property type="entry name" value="PGAM"/>
    <property type="match status" value="1"/>
</dbReference>
<protein>
    <submittedName>
        <fullName evidence="1">Putative phosphoglycerate mutase</fullName>
    </submittedName>
</protein>
<dbReference type="GO" id="GO:0016791">
    <property type="term" value="F:phosphatase activity"/>
    <property type="evidence" value="ECO:0007669"/>
    <property type="project" value="TreeGrafter"/>
</dbReference>
<evidence type="ECO:0000313" key="1">
    <source>
        <dbReference type="EMBL" id="REH18140.1"/>
    </source>
</evidence>
<dbReference type="RefSeq" id="WP_170218247.1">
    <property type="nucleotide sequence ID" value="NZ_CP144375.1"/>
</dbReference>
<dbReference type="InterPro" id="IPR013078">
    <property type="entry name" value="His_Pase_superF_clade-1"/>
</dbReference>
<dbReference type="CDD" id="cd07067">
    <property type="entry name" value="HP_PGM_like"/>
    <property type="match status" value="1"/>
</dbReference>
<dbReference type="InterPro" id="IPR050275">
    <property type="entry name" value="PGM_Phosphatase"/>
</dbReference>
<reference evidence="1 2" key="1">
    <citation type="submission" date="2018-08" db="EMBL/GenBank/DDBJ databases">
        <title>Genomic Encyclopedia of Archaeal and Bacterial Type Strains, Phase II (KMG-II): from individual species to whole genera.</title>
        <authorList>
            <person name="Goeker M."/>
        </authorList>
    </citation>
    <scope>NUCLEOTIDE SEQUENCE [LARGE SCALE GENOMIC DNA]</scope>
    <source>
        <strain evidence="1 2">DSM 45791</strain>
    </source>
</reference>